<dbReference type="AlphaFoldDB" id="A0AA48KPY2"/>
<evidence type="ECO:0000313" key="7">
    <source>
        <dbReference type="Proteomes" id="UP001333710"/>
    </source>
</evidence>
<sequence>MLKPFSVLFLLLMLLAVIATASTCFAKEKDTIRVTFLSPNPPSVGFWMHYNKTMQAAANNLNIELTILHAESLDRFAYLNSLEAVNVNDTDYVVALMRHNIAQKLVEKFESSPVKLFASNVDVPEKDKKDIGLPRQRYKNWIGHTMPDDYHAGYLLAEQLIQNTNVNTMRSVVAVSGSRDSSVSFLRNLGLRDYIDNQMGTKLEQVVHTDWRYETALQKGRMLFNRYNDAKIIWCASDEIARAVLDTLSGYEGINDYHIGGIDWSVSAINSWGQSGYVTSVGGHFLEAGIVLALTRDFHDGYDFAEQLGTQMRLRMAPLSEQNLPLVRDLILNENWHKLDFSKVSQSFGGDRQLLSQDYQAVLKTVYVKNDD</sequence>
<dbReference type="InterPro" id="IPR025997">
    <property type="entry name" value="SBP_2_dom"/>
</dbReference>
<proteinExistence type="inferred from homology"/>
<dbReference type="KEGG" id="pmaw:MACH26_26770"/>
<gene>
    <name evidence="6" type="ORF">MACH26_26770</name>
</gene>
<evidence type="ECO:0000313" key="6">
    <source>
        <dbReference type="EMBL" id="BDX07156.1"/>
    </source>
</evidence>
<dbReference type="Pfam" id="PF13407">
    <property type="entry name" value="Peripla_BP_4"/>
    <property type="match status" value="1"/>
</dbReference>
<dbReference type="PANTHER" id="PTHR46847:SF2">
    <property type="entry name" value="ABC TRANSPORTER SUGAR-BINDING PROTEIN"/>
    <property type="match status" value="1"/>
</dbReference>
<evidence type="ECO:0000256" key="2">
    <source>
        <dbReference type="ARBA" id="ARBA00007639"/>
    </source>
</evidence>
<dbReference type="RefSeq" id="WP_338293143.1">
    <property type="nucleotide sequence ID" value="NZ_AP027272.1"/>
</dbReference>
<dbReference type="GO" id="GO:0030313">
    <property type="term" value="C:cell envelope"/>
    <property type="evidence" value="ECO:0007669"/>
    <property type="project" value="UniProtKB-SubCell"/>
</dbReference>
<accession>A0AA48KPY2</accession>
<dbReference type="CDD" id="cd06324">
    <property type="entry name" value="PBP1_ABC_sugar_binding-like"/>
    <property type="match status" value="1"/>
</dbReference>
<dbReference type="EMBL" id="AP027272">
    <property type="protein sequence ID" value="BDX07156.1"/>
    <property type="molecule type" value="Genomic_DNA"/>
</dbReference>
<comment type="similarity">
    <text evidence="2">Belongs to the bacterial solute-binding protein 2 family.</text>
</comment>
<dbReference type="Proteomes" id="UP001333710">
    <property type="component" value="Chromosome"/>
</dbReference>
<keyword evidence="7" id="KW-1185">Reference proteome</keyword>
<evidence type="ECO:0000259" key="5">
    <source>
        <dbReference type="Pfam" id="PF13407"/>
    </source>
</evidence>
<dbReference type="SUPFAM" id="SSF53822">
    <property type="entry name" value="Periplasmic binding protein-like I"/>
    <property type="match status" value="1"/>
</dbReference>
<protein>
    <recommendedName>
        <fullName evidence="5">Periplasmic binding protein domain-containing protein</fullName>
    </recommendedName>
</protein>
<comment type="subcellular location">
    <subcellularLocation>
        <location evidence="1">Cell envelope</location>
    </subcellularLocation>
</comment>
<dbReference type="GO" id="GO:0030246">
    <property type="term" value="F:carbohydrate binding"/>
    <property type="evidence" value="ECO:0007669"/>
    <property type="project" value="UniProtKB-ARBA"/>
</dbReference>
<keyword evidence="3 4" id="KW-0732">Signal</keyword>
<dbReference type="GO" id="GO:0055085">
    <property type="term" value="P:transmembrane transport"/>
    <property type="evidence" value="ECO:0007669"/>
    <property type="project" value="UniProtKB-ARBA"/>
</dbReference>
<feature type="domain" description="Periplasmic binding protein" evidence="5">
    <location>
        <begin position="39"/>
        <end position="279"/>
    </location>
</feature>
<name>A0AA48KPY2_9ALTE</name>
<evidence type="ECO:0000256" key="4">
    <source>
        <dbReference type="SAM" id="SignalP"/>
    </source>
</evidence>
<dbReference type="Gene3D" id="3.40.50.2300">
    <property type="match status" value="2"/>
</dbReference>
<reference evidence="6" key="1">
    <citation type="submission" date="2023-01" db="EMBL/GenBank/DDBJ databases">
        <title>Complete genome sequence of Planctobacterium marinum strain Dej080120_11.</title>
        <authorList>
            <person name="Ueki S."/>
            <person name="Maruyama F."/>
        </authorList>
    </citation>
    <scope>NUCLEOTIDE SEQUENCE</scope>
    <source>
        <strain evidence="6">Dej080120_11</strain>
    </source>
</reference>
<dbReference type="InterPro" id="IPR028082">
    <property type="entry name" value="Peripla_BP_I"/>
</dbReference>
<evidence type="ECO:0000256" key="3">
    <source>
        <dbReference type="ARBA" id="ARBA00022729"/>
    </source>
</evidence>
<organism evidence="6 7">
    <name type="scientific">Planctobacterium marinum</name>
    <dbReference type="NCBI Taxonomy" id="1631968"/>
    <lineage>
        <taxon>Bacteria</taxon>
        <taxon>Pseudomonadati</taxon>
        <taxon>Pseudomonadota</taxon>
        <taxon>Gammaproteobacteria</taxon>
        <taxon>Alteromonadales</taxon>
        <taxon>Alteromonadaceae</taxon>
        <taxon>Planctobacterium</taxon>
    </lineage>
</organism>
<evidence type="ECO:0000256" key="1">
    <source>
        <dbReference type="ARBA" id="ARBA00004196"/>
    </source>
</evidence>
<dbReference type="PANTHER" id="PTHR46847">
    <property type="entry name" value="D-ALLOSE-BINDING PERIPLASMIC PROTEIN-RELATED"/>
    <property type="match status" value="1"/>
</dbReference>
<feature type="chain" id="PRO_5041331019" description="Periplasmic binding protein domain-containing protein" evidence="4">
    <location>
        <begin position="27"/>
        <end position="372"/>
    </location>
</feature>
<feature type="signal peptide" evidence="4">
    <location>
        <begin position="1"/>
        <end position="26"/>
    </location>
</feature>